<gene>
    <name evidence="2" type="ORF">L3V18_19035</name>
</gene>
<evidence type="ECO:0000313" key="3">
    <source>
        <dbReference type="Proteomes" id="UP001430796"/>
    </source>
</evidence>
<organism evidence="2 3">
    <name type="scientific">Marilutibacter chinensis</name>
    <dbReference type="NCBI Taxonomy" id="2912247"/>
    <lineage>
        <taxon>Bacteria</taxon>
        <taxon>Pseudomonadati</taxon>
        <taxon>Pseudomonadota</taxon>
        <taxon>Gammaproteobacteria</taxon>
        <taxon>Lysobacterales</taxon>
        <taxon>Lysobacteraceae</taxon>
        <taxon>Marilutibacter</taxon>
    </lineage>
</organism>
<dbReference type="NCBIfam" id="TIGR03806">
    <property type="entry name" value="chp_HNE_0200"/>
    <property type="match status" value="1"/>
</dbReference>
<keyword evidence="3" id="KW-1185">Reference proteome</keyword>
<dbReference type="EMBL" id="JAKJPO010000024">
    <property type="protein sequence ID" value="MCF7223848.1"/>
    <property type="molecule type" value="Genomic_DNA"/>
</dbReference>
<dbReference type="Proteomes" id="UP001430796">
    <property type="component" value="Unassembled WGS sequence"/>
</dbReference>
<name>A0ABS9HZR4_9GAMM</name>
<sequence>MADAAWIRAVAKPAPVAWLRMLLLACALAAAAACRPVSEPVRFHAEGQPATLAEWNLFVFEDGVMTPGAGVVPYDLNTPLFSDYAHKLRTVWMPDGKTARYDDEATFEFPVGTIISKTFYYPRLAGEPADSDAVLRSQGGEGALPGGRLELDKVRLIETRLLVRRESGWIALPYVWNREQTQAQLMRSGELVPLTLVEAGAGDREQATYQVPDQNQCAGCHGTDIRSKTLQPIGPKARHLNRDFDYRGADGAVVHGNQLQHWQSLGYLQGMPAGDGLPRIADWRDEGESVEARARAYLDINCAHCHSPDGPGNTSGLWLGSSVDEPLRLGRCKLPIAAGHGTGNRRYGIVPGHPERSILTYRMISKDPGVMMPELGRSVVHREGVALIEAWIAAQQGTCGEAG</sequence>
<dbReference type="InterPro" id="IPR022269">
    <property type="entry name" value="SO_2930-like_C"/>
</dbReference>
<evidence type="ECO:0008006" key="4">
    <source>
        <dbReference type="Google" id="ProtNLM"/>
    </source>
</evidence>
<accession>A0ABS9HZR4</accession>
<protein>
    <recommendedName>
        <fullName evidence="4">Repeat protein (TIGR03806 family)</fullName>
    </recommendedName>
</protein>
<dbReference type="RefSeq" id="WP_237057017.1">
    <property type="nucleotide sequence ID" value="NZ_JAKJPO010000024.1"/>
</dbReference>
<reference evidence="2" key="2">
    <citation type="submission" date="2022-01" db="EMBL/GenBank/DDBJ databases">
        <authorList>
            <person name="Zhou L.Y."/>
        </authorList>
    </citation>
    <scope>NUCLEOTIDE SEQUENCE</scope>
    <source>
        <strain evidence="2">TLK-CK17</strain>
    </source>
</reference>
<evidence type="ECO:0000313" key="2">
    <source>
        <dbReference type="EMBL" id="MCF7223848.1"/>
    </source>
</evidence>
<comment type="caution">
    <text evidence="2">The sequence shown here is derived from an EMBL/GenBank/DDBJ whole genome shotgun (WGS) entry which is preliminary data.</text>
</comment>
<keyword evidence="1" id="KW-0732">Signal</keyword>
<proteinExistence type="predicted"/>
<reference evidence="2" key="1">
    <citation type="submission" date="2022-01" db="EMBL/GenBank/DDBJ databases">
        <title>Lysobacter chinensis sp. nov., a bacterium isolated from cow dung compost.</title>
        <authorList>
            <person name="Liu Y."/>
        </authorList>
    </citation>
    <scope>NUCLEOTIDE SEQUENCE</scope>
    <source>
        <strain evidence="2">TLK-CK17</strain>
    </source>
</reference>
<evidence type="ECO:0000256" key="1">
    <source>
        <dbReference type="SAM" id="SignalP"/>
    </source>
</evidence>
<feature type="signal peptide" evidence="1">
    <location>
        <begin position="1"/>
        <end position="32"/>
    </location>
</feature>
<feature type="chain" id="PRO_5046073367" description="Repeat protein (TIGR03806 family)" evidence="1">
    <location>
        <begin position="33"/>
        <end position="403"/>
    </location>
</feature>